<name>A0AAV9AKG9_ACOGR</name>
<accession>A0AAV9AKG9</accession>
<evidence type="ECO:0000313" key="11">
    <source>
        <dbReference type="Proteomes" id="UP001179952"/>
    </source>
</evidence>
<dbReference type="PANTHER" id="PTHR13902">
    <property type="entry name" value="SERINE/THREONINE-PROTEIN KINASE WNK WITH NO LYSINE -RELATED"/>
    <property type="match status" value="1"/>
</dbReference>
<sequence length="642" mass="71950">MDLVDDASGETDPPDDDILAIDGTGRYICYNEILDQGAFETVYKAFDKIDGIEVAWKQIRIDELILSPGDLERLCSEVHLMKGLKHGNIIKSHFSWVDDDNKTINIITEFFTSGSLRLYVEKHKKVDLKVLKGWATQILNGLDYLHSQNPPIIHRDLKCDNIFINGNWGEVKIGNFGLETIMKQVDAHNIIGTPEFMAPELYGEDYNELVDIYSFGMCMLEMVTFEYPYSECENSAQIYEMASSGIMPAALDKVKDLDVKTFISKCLVPAAQRLPAKELLKDPFFQWNGLNGSRELNGSGELHPKTAMFGEHCVMSEEPNDASHVSLSVNIYMYICDPPTTRVADSGNVEQPIFGLVVKKITTDYEFTLSGERKDEDSVSLTLRMLDLEGDAMNYDFLFYLESDTALSLASELVEECELASEHVKLTAELIDLLLLNLIPEWKPCLPVHQLTSMDGFQMPTGENNGSYSECGQSLVGSFQNIFEAVDVPSALPCADFNFVEGCTHPIYEANEHVKHDEIMSHIDFKSLKTNALEDQSSEGIFNSTAFAYGSDSIGYMFSGSNCVHRKGNVVGEEIRESSPMIGTGSHLDQNDHVKHDEIMSHIDFKSLKTNAVEDQISKCSCCSFLVCSMKMMTKICNWNWS</sequence>
<reference evidence="10" key="1">
    <citation type="journal article" date="2023" name="Nat. Commun.">
        <title>Diploid and tetraploid genomes of Acorus and the evolution of monocots.</title>
        <authorList>
            <person name="Ma L."/>
            <person name="Liu K.W."/>
            <person name="Li Z."/>
            <person name="Hsiao Y.Y."/>
            <person name="Qi Y."/>
            <person name="Fu T."/>
            <person name="Tang G.D."/>
            <person name="Zhang D."/>
            <person name="Sun W.H."/>
            <person name="Liu D.K."/>
            <person name="Li Y."/>
            <person name="Chen G.Z."/>
            <person name="Liu X.D."/>
            <person name="Liao X.Y."/>
            <person name="Jiang Y.T."/>
            <person name="Yu X."/>
            <person name="Hao Y."/>
            <person name="Huang J."/>
            <person name="Zhao X.W."/>
            <person name="Ke S."/>
            <person name="Chen Y.Y."/>
            <person name="Wu W.L."/>
            <person name="Hsu J.L."/>
            <person name="Lin Y.F."/>
            <person name="Huang M.D."/>
            <person name="Li C.Y."/>
            <person name="Huang L."/>
            <person name="Wang Z.W."/>
            <person name="Zhao X."/>
            <person name="Zhong W.Y."/>
            <person name="Peng D.H."/>
            <person name="Ahmad S."/>
            <person name="Lan S."/>
            <person name="Zhang J.S."/>
            <person name="Tsai W.C."/>
            <person name="Van de Peer Y."/>
            <person name="Liu Z.J."/>
        </authorList>
    </citation>
    <scope>NUCLEOTIDE SEQUENCE</scope>
    <source>
        <strain evidence="10">SCP</strain>
    </source>
</reference>
<evidence type="ECO:0000313" key="10">
    <source>
        <dbReference type="EMBL" id="KAK1264351.1"/>
    </source>
</evidence>
<dbReference type="InterPro" id="IPR050588">
    <property type="entry name" value="WNK_Ser-Thr_kinase"/>
</dbReference>
<evidence type="ECO:0000256" key="3">
    <source>
        <dbReference type="ARBA" id="ARBA00022679"/>
    </source>
</evidence>
<evidence type="ECO:0000256" key="6">
    <source>
        <dbReference type="ARBA" id="ARBA00022840"/>
    </source>
</evidence>
<organism evidence="10 11">
    <name type="scientific">Acorus gramineus</name>
    <name type="common">Dwarf sweet flag</name>
    <dbReference type="NCBI Taxonomy" id="55184"/>
    <lineage>
        <taxon>Eukaryota</taxon>
        <taxon>Viridiplantae</taxon>
        <taxon>Streptophyta</taxon>
        <taxon>Embryophyta</taxon>
        <taxon>Tracheophyta</taxon>
        <taxon>Spermatophyta</taxon>
        <taxon>Magnoliopsida</taxon>
        <taxon>Liliopsida</taxon>
        <taxon>Acoraceae</taxon>
        <taxon>Acorus</taxon>
    </lineage>
</organism>
<evidence type="ECO:0000256" key="1">
    <source>
        <dbReference type="ARBA" id="ARBA00012513"/>
    </source>
</evidence>
<keyword evidence="2" id="KW-0723">Serine/threonine-protein kinase</keyword>
<dbReference type="PROSITE" id="PS00108">
    <property type="entry name" value="PROTEIN_KINASE_ST"/>
    <property type="match status" value="1"/>
</dbReference>
<keyword evidence="3" id="KW-0808">Transferase</keyword>
<dbReference type="EMBL" id="JAUJYN010000009">
    <property type="protein sequence ID" value="KAK1264351.1"/>
    <property type="molecule type" value="Genomic_DNA"/>
</dbReference>
<comment type="catalytic activity">
    <reaction evidence="8">
        <text>L-seryl-[protein] + ATP = O-phospho-L-seryl-[protein] + ADP + H(+)</text>
        <dbReference type="Rhea" id="RHEA:17989"/>
        <dbReference type="Rhea" id="RHEA-COMP:9863"/>
        <dbReference type="Rhea" id="RHEA-COMP:11604"/>
        <dbReference type="ChEBI" id="CHEBI:15378"/>
        <dbReference type="ChEBI" id="CHEBI:29999"/>
        <dbReference type="ChEBI" id="CHEBI:30616"/>
        <dbReference type="ChEBI" id="CHEBI:83421"/>
        <dbReference type="ChEBI" id="CHEBI:456216"/>
        <dbReference type="EC" id="2.7.11.1"/>
    </reaction>
</comment>
<reference evidence="10" key="2">
    <citation type="submission" date="2023-06" db="EMBL/GenBank/DDBJ databases">
        <authorList>
            <person name="Ma L."/>
            <person name="Liu K.-W."/>
            <person name="Li Z."/>
            <person name="Hsiao Y.-Y."/>
            <person name="Qi Y."/>
            <person name="Fu T."/>
            <person name="Tang G."/>
            <person name="Zhang D."/>
            <person name="Sun W.-H."/>
            <person name="Liu D.-K."/>
            <person name="Li Y."/>
            <person name="Chen G.-Z."/>
            <person name="Liu X.-D."/>
            <person name="Liao X.-Y."/>
            <person name="Jiang Y.-T."/>
            <person name="Yu X."/>
            <person name="Hao Y."/>
            <person name="Huang J."/>
            <person name="Zhao X.-W."/>
            <person name="Ke S."/>
            <person name="Chen Y.-Y."/>
            <person name="Wu W.-L."/>
            <person name="Hsu J.-L."/>
            <person name="Lin Y.-F."/>
            <person name="Huang M.-D."/>
            <person name="Li C.-Y."/>
            <person name="Huang L."/>
            <person name="Wang Z.-W."/>
            <person name="Zhao X."/>
            <person name="Zhong W.-Y."/>
            <person name="Peng D.-H."/>
            <person name="Ahmad S."/>
            <person name="Lan S."/>
            <person name="Zhang J.-S."/>
            <person name="Tsai W.-C."/>
            <person name="Van De Peer Y."/>
            <person name="Liu Z.-J."/>
        </authorList>
    </citation>
    <scope>NUCLEOTIDE SEQUENCE</scope>
    <source>
        <strain evidence="10">SCP</strain>
        <tissue evidence="10">Leaves</tissue>
    </source>
</reference>
<dbReference type="InterPro" id="IPR011009">
    <property type="entry name" value="Kinase-like_dom_sf"/>
</dbReference>
<evidence type="ECO:0000256" key="5">
    <source>
        <dbReference type="ARBA" id="ARBA00022777"/>
    </source>
</evidence>
<dbReference type="GO" id="GO:0005524">
    <property type="term" value="F:ATP binding"/>
    <property type="evidence" value="ECO:0007669"/>
    <property type="project" value="UniProtKB-KW"/>
</dbReference>
<evidence type="ECO:0000256" key="2">
    <source>
        <dbReference type="ARBA" id="ARBA00022527"/>
    </source>
</evidence>
<keyword evidence="11" id="KW-1185">Reference proteome</keyword>
<gene>
    <name evidence="10" type="ORF">QJS04_geneDACA008620</name>
</gene>
<evidence type="ECO:0000259" key="9">
    <source>
        <dbReference type="PROSITE" id="PS50011"/>
    </source>
</evidence>
<comment type="caution">
    <text evidence="10">The sequence shown here is derived from an EMBL/GenBank/DDBJ whole genome shotgun (WGS) entry which is preliminary data.</text>
</comment>
<dbReference type="Pfam" id="PF00069">
    <property type="entry name" value="Pkinase"/>
    <property type="match status" value="1"/>
</dbReference>
<keyword evidence="4" id="KW-0547">Nucleotide-binding</keyword>
<feature type="domain" description="Protein kinase" evidence="9">
    <location>
        <begin position="28"/>
        <end position="285"/>
    </location>
</feature>
<dbReference type="Gene3D" id="1.10.510.10">
    <property type="entry name" value="Transferase(Phosphotransferase) domain 1"/>
    <property type="match status" value="1"/>
</dbReference>
<dbReference type="FunFam" id="3.30.200.20:FF:000075">
    <property type="entry name" value="Probable serine/threonine-protein kinase WNK1"/>
    <property type="match status" value="1"/>
</dbReference>
<evidence type="ECO:0000256" key="7">
    <source>
        <dbReference type="ARBA" id="ARBA00047899"/>
    </source>
</evidence>
<dbReference type="SMART" id="SM00220">
    <property type="entry name" value="S_TKc"/>
    <property type="match status" value="1"/>
</dbReference>
<comment type="catalytic activity">
    <reaction evidence="7">
        <text>L-threonyl-[protein] + ATP = O-phospho-L-threonyl-[protein] + ADP + H(+)</text>
        <dbReference type="Rhea" id="RHEA:46608"/>
        <dbReference type="Rhea" id="RHEA-COMP:11060"/>
        <dbReference type="Rhea" id="RHEA-COMP:11605"/>
        <dbReference type="ChEBI" id="CHEBI:15378"/>
        <dbReference type="ChEBI" id="CHEBI:30013"/>
        <dbReference type="ChEBI" id="CHEBI:30616"/>
        <dbReference type="ChEBI" id="CHEBI:61977"/>
        <dbReference type="ChEBI" id="CHEBI:456216"/>
        <dbReference type="EC" id="2.7.11.1"/>
    </reaction>
</comment>
<dbReference type="GO" id="GO:0004674">
    <property type="term" value="F:protein serine/threonine kinase activity"/>
    <property type="evidence" value="ECO:0007669"/>
    <property type="project" value="UniProtKB-KW"/>
</dbReference>
<evidence type="ECO:0000256" key="8">
    <source>
        <dbReference type="ARBA" id="ARBA00048679"/>
    </source>
</evidence>
<dbReference type="Proteomes" id="UP001179952">
    <property type="component" value="Unassembled WGS sequence"/>
</dbReference>
<dbReference type="SUPFAM" id="SSF56112">
    <property type="entry name" value="Protein kinase-like (PK-like)"/>
    <property type="match status" value="1"/>
</dbReference>
<dbReference type="EC" id="2.7.11.1" evidence="1"/>
<keyword evidence="6" id="KW-0067">ATP-binding</keyword>
<dbReference type="PROSITE" id="PS50011">
    <property type="entry name" value="PROTEIN_KINASE_DOM"/>
    <property type="match status" value="1"/>
</dbReference>
<dbReference type="AlphaFoldDB" id="A0AAV9AKG9"/>
<evidence type="ECO:0000256" key="4">
    <source>
        <dbReference type="ARBA" id="ARBA00022741"/>
    </source>
</evidence>
<keyword evidence="5 10" id="KW-0418">Kinase</keyword>
<dbReference type="InterPro" id="IPR000719">
    <property type="entry name" value="Prot_kinase_dom"/>
</dbReference>
<proteinExistence type="predicted"/>
<dbReference type="FunFam" id="1.10.510.10:FF:000046">
    <property type="entry name" value="probable serine/threonine-protein kinase WNK9"/>
    <property type="match status" value="1"/>
</dbReference>
<protein>
    <recommendedName>
        <fullName evidence="1">non-specific serine/threonine protein kinase</fullName>
        <ecNumber evidence="1">2.7.11.1</ecNumber>
    </recommendedName>
</protein>
<dbReference type="Gene3D" id="3.30.200.20">
    <property type="entry name" value="Phosphorylase Kinase, domain 1"/>
    <property type="match status" value="1"/>
</dbReference>
<dbReference type="CDD" id="cd13983">
    <property type="entry name" value="STKc_WNK"/>
    <property type="match status" value="1"/>
</dbReference>
<dbReference type="InterPro" id="IPR008271">
    <property type="entry name" value="Ser/Thr_kinase_AS"/>
</dbReference>